<sequence>MFMEKLKNYLPENISPEINRDSVSFKITASTLKEVISNFVFEKKLSFKLMTATDERNEHGVFKIWYVFSVPGTKHLIIPYLELTETIEFPSLALSVNQLWHYERLVHTFFGLTPVGHPDLRPVTLHENWPENIYPLRKDFLWNTRPTETNLTYAFETVTGEGIYEIPVGPIHAGIIEPGHFRFSVAGENIVALEPRLGFTHKGSEKMFELFSLPDQLRLSEKISGDSSFSHSLAFALAVEKLANLKIPKRAEFLRVIFAELERLANHFGDLGAIMMDAGFNFGGSQGSRLREMIMQINESLTNSRFLRGVNTVGGVTKDIDDATNKKLADALDRIKKDYSEGLAIAENSMSLLNRLKGTGLLAQEIALNQGVTGVPARAIGIATDTRVDYPYSSYQQLFTGPIAIENEGDVYARFKVRSAEIFSSIKIITTALSTMPAGEIAKDLTLPLIFKENDYTVSQVEGWRGEIVYFITTDATGKISRVFPRDPSMINWSILKDVCLDNVVPDFPLINKSFNLSYTGNDL</sequence>
<dbReference type="InterPro" id="IPR052197">
    <property type="entry name" value="ComplexI_49kDa-like"/>
</dbReference>
<evidence type="ECO:0000256" key="1">
    <source>
        <dbReference type="ARBA" id="ARBA00023002"/>
    </source>
</evidence>
<dbReference type="Pfam" id="PF00329">
    <property type="entry name" value="Complex1_30kDa"/>
    <property type="match status" value="1"/>
</dbReference>
<feature type="domain" description="NADH:ubiquinone oxidoreductase 30kDa subunit" evidence="3">
    <location>
        <begin position="27"/>
        <end position="143"/>
    </location>
</feature>
<dbReference type="InterPro" id="IPR001135">
    <property type="entry name" value="NADH_Q_OxRdtase_suD"/>
</dbReference>
<proteinExistence type="predicted"/>
<evidence type="ECO:0000256" key="2">
    <source>
        <dbReference type="ARBA" id="ARBA00023027"/>
    </source>
</evidence>
<dbReference type="Gene3D" id="1.10.645.10">
    <property type="entry name" value="Cytochrome-c3 Hydrogenase, chain B"/>
    <property type="match status" value="1"/>
</dbReference>
<feature type="domain" description="NADH-quinone oxidoreductase subunit D" evidence="4">
    <location>
        <begin position="288"/>
        <end position="444"/>
    </location>
</feature>
<name>A0A2M7IPV3_9BACT</name>
<gene>
    <name evidence="5" type="ORF">COZ82_00070</name>
</gene>
<accession>A0A2M7IPV3</accession>
<dbReference type="GO" id="GO:0051287">
    <property type="term" value="F:NAD binding"/>
    <property type="evidence" value="ECO:0007669"/>
    <property type="project" value="InterPro"/>
</dbReference>
<dbReference type="PANTHER" id="PTHR43485:SF1">
    <property type="entry name" value="FORMATE HYDROGENLYASE SUBUNIT 5-RELATED"/>
    <property type="match status" value="1"/>
</dbReference>
<dbReference type="SUPFAM" id="SSF143243">
    <property type="entry name" value="Nqo5-like"/>
    <property type="match status" value="1"/>
</dbReference>
<dbReference type="GO" id="GO:0008137">
    <property type="term" value="F:NADH dehydrogenase (ubiquinone) activity"/>
    <property type="evidence" value="ECO:0007669"/>
    <property type="project" value="InterPro"/>
</dbReference>
<reference evidence="6" key="1">
    <citation type="submission" date="2017-09" db="EMBL/GenBank/DDBJ databases">
        <title>Depth-based differentiation of microbial function through sediment-hosted aquifers and enrichment of novel symbionts in the deep terrestrial subsurface.</title>
        <authorList>
            <person name="Probst A.J."/>
            <person name="Ladd B."/>
            <person name="Jarett J.K."/>
            <person name="Geller-Mcgrath D.E."/>
            <person name="Sieber C.M.K."/>
            <person name="Emerson J.B."/>
            <person name="Anantharaman K."/>
            <person name="Thomas B.C."/>
            <person name="Malmstrom R."/>
            <person name="Stieglmeier M."/>
            <person name="Klingl A."/>
            <person name="Woyke T."/>
            <person name="Ryan C.M."/>
            <person name="Banfield J.F."/>
        </authorList>
    </citation>
    <scope>NUCLEOTIDE SEQUENCE [LARGE SCALE GENOMIC DNA]</scope>
</reference>
<dbReference type="GO" id="GO:0016651">
    <property type="term" value="F:oxidoreductase activity, acting on NAD(P)H"/>
    <property type="evidence" value="ECO:0007669"/>
    <property type="project" value="InterPro"/>
</dbReference>
<dbReference type="Proteomes" id="UP000230837">
    <property type="component" value="Unassembled WGS sequence"/>
</dbReference>
<comment type="caution">
    <text evidence="5">The sequence shown here is derived from an EMBL/GenBank/DDBJ whole genome shotgun (WGS) entry which is preliminary data.</text>
</comment>
<dbReference type="AlphaFoldDB" id="A0A2M7IPV3"/>
<dbReference type="Gene3D" id="3.30.460.80">
    <property type="entry name" value="NADH:ubiquinone oxidoreductase, 30kDa subunit"/>
    <property type="match status" value="1"/>
</dbReference>
<dbReference type="InterPro" id="IPR037232">
    <property type="entry name" value="NADH_quin_OxRdtase_su_C/D-like"/>
</dbReference>
<keyword evidence="1" id="KW-0560">Oxidoreductase</keyword>
<dbReference type="SUPFAM" id="SSF56762">
    <property type="entry name" value="HydB/Nqo4-like"/>
    <property type="match status" value="1"/>
</dbReference>
<dbReference type="PANTHER" id="PTHR43485">
    <property type="entry name" value="HYDROGENASE-4 COMPONENT G"/>
    <property type="match status" value="1"/>
</dbReference>
<evidence type="ECO:0000313" key="5">
    <source>
        <dbReference type="EMBL" id="PIW97343.1"/>
    </source>
</evidence>
<evidence type="ECO:0000313" key="6">
    <source>
        <dbReference type="Proteomes" id="UP000230837"/>
    </source>
</evidence>
<protein>
    <recommendedName>
        <fullName evidence="7">NADH-quinone oxidoreductase subunit F</fullName>
    </recommendedName>
</protein>
<dbReference type="EMBL" id="PFHR01000004">
    <property type="protein sequence ID" value="PIW97343.1"/>
    <property type="molecule type" value="Genomic_DNA"/>
</dbReference>
<evidence type="ECO:0008006" key="7">
    <source>
        <dbReference type="Google" id="ProtNLM"/>
    </source>
</evidence>
<dbReference type="GO" id="GO:0048038">
    <property type="term" value="F:quinone binding"/>
    <property type="evidence" value="ECO:0007669"/>
    <property type="project" value="InterPro"/>
</dbReference>
<dbReference type="InterPro" id="IPR001268">
    <property type="entry name" value="NADH_UbQ_OxRdtase_30kDa_su"/>
</dbReference>
<evidence type="ECO:0000259" key="3">
    <source>
        <dbReference type="Pfam" id="PF00329"/>
    </source>
</evidence>
<organism evidence="5 6">
    <name type="scientific">Candidatus Kaiserbacteria bacterium CG_4_8_14_3_um_filter_38_9</name>
    <dbReference type="NCBI Taxonomy" id="1974599"/>
    <lineage>
        <taxon>Bacteria</taxon>
        <taxon>Candidatus Kaiseribacteriota</taxon>
    </lineage>
</organism>
<dbReference type="InterPro" id="IPR029014">
    <property type="entry name" value="NiFe-Hase_large"/>
</dbReference>
<keyword evidence="2" id="KW-0520">NAD</keyword>
<evidence type="ECO:0000259" key="4">
    <source>
        <dbReference type="Pfam" id="PF00346"/>
    </source>
</evidence>
<dbReference type="Pfam" id="PF00346">
    <property type="entry name" value="Complex1_49kDa"/>
    <property type="match status" value="1"/>
</dbReference>